<dbReference type="EMBL" id="JAAGPU010000019">
    <property type="protein sequence ID" value="NEU05371.1"/>
    <property type="molecule type" value="Genomic_DNA"/>
</dbReference>
<accession>A0A6M0H683</accession>
<dbReference type="GO" id="GO:0016887">
    <property type="term" value="F:ATP hydrolysis activity"/>
    <property type="evidence" value="ECO:0007669"/>
    <property type="project" value="InterPro"/>
</dbReference>
<proteinExistence type="inferred from homology"/>
<evidence type="ECO:0000313" key="6">
    <source>
        <dbReference type="EMBL" id="NEU05371.1"/>
    </source>
</evidence>
<dbReference type="InterPro" id="IPR003439">
    <property type="entry name" value="ABC_transporter-like_ATP-bd"/>
</dbReference>
<dbReference type="InterPro" id="IPR027417">
    <property type="entry name" value="P-loop_NTPase"/>
</dbReference>
<comment type="caution">
    <text evidence="6">The sequence shown here is derived from an EMBL/GenBank/DDBJ whole genome shotgun (WGS) entry which is preliminary data.</text>
</comment>
<evidence type="ECO:0000256" key="3">
    <source>
        <dbReference type="ARBA" id="ARBA00022741"/>
    </source>
</evidence>
<keyword evidence="4 6" id="KW-0067">ATP-binding</keyword>
<organism evidence="6 7">
    <name type="scientific">Clostridium senegalense</name>
    <dbReference type="NCBI Taxonomy" id="1465809"/>
    <lineage>
        <taxon>Bacteria</taxon>
        <taxon>Bacillati</taxon>
        <taxon>Bacillota</taxon>
        <taxon>Clostridia</taxon>
        <taxon>Eubacteriales</taxon>
        <taxon>Clostridiaceae</taxon>
        <taxon>Clostridium</taxon>
    </lineage>
</organism>
<dbReference type="InterPro" id="IPR017871">
    <property type="entry name" value="ABC_transporter-like_CS"/>
</dbReference>
<sequence length="248" mass="27892">MDNKKIEIKNVSKTFRKRRVIKNASFEILSSDICGFIGPNGAGKTTIMKMITGLISPDKGKIFVNGVDVNKDREKALFGIGAVLEIPVFFDYMSGRKNLQNLARLNYGMTRKEQLEKVEEVLEIVGLKTKDVDRGDDKVKTYSLGMKQRLGLAQTLLNNPSIVILDEPTNGLDPLGMKELRNLILKLRNEKGITFLISSHHLDELQKICNKYILIKDGDIKWSGKSNALLDSIGDTRTLEDVFMESMQ</sequence>
<keyword evidence="2" id="KW-0813">Transport</keyword>
<gene>
    <name evidence="6" type="ORF">G3M99_11000</name>
</gene>
<evidence type="ECO:0000256" key="4">
    <source>
        <dbReference type="ARBA" id="ARBA00022840"/>
    </source>
</evidence>
<evidence type="ECO:0000259" key="5">
    <source>
        <dbReference type="PROSITE" id="PS50893"/>
    </source>
</evidence>
<dbReference type="SUPFAM" id="SSF52540">
    <property type="entry name" value="P-loop containing nucleoside triphosphate hydrolases"/>
    <property type="match status" value="1"/>
</dbReference>
<evidence type="ECO:0000256" key="2">
    <source>
        <dbReference type="ARBA" id="ARBA00022448"/>
    </source>
</evidence>
<evidence type="ECO:0000256" key="1">
    <source>
        <dbReference type="ARBA" id="ARBA00005417"/>
    </source>
</evidence>
<dbReference type="PROSITE" id="PS50893">
    <property type="entry name" value="ABC_TRANSPORTER_2"/>
    <property type="match status" value="1"/>
</dbReference>
<keyword evidence="3" id="KW-0547">Nucleotide-binding</keyword>
<evidence type="ECO:0000313" key="7">
    <source>
        <dbReference type="Proteomes" id="UP000481872"/>
    </source>
</evidence>
<dbReference type="PANTHER" id="PTHR43335">
    <property type="entry name" value="ABC TRANSPORTER, ATP-BINDING PROTEIN"/>
    <property type="match status" value="1"/>
</dbReference>
<dbReference type="RefSeq" id="WP_199870212.1">
    <property type="nucleotide sequence ID" value="NZ_JAAGPU010000019.1"/>
</dbReference>
<dbReference type="Gene3D" id="3.40.50.300">
    <property type="entry name" value="P-loop containing nucleotide triphosphate hydrolases"/>
    <property type="match status" value="1"/>
</dbReference>
<dbReference type="SMART" id="SM00382">
    <property type="entry name" value="AAA"/>
    <property type="match status" value="1"/>
</dbReference>
<dbReference type="GO" id="GO:0005524">
    <property type="term" value="F:ATP binding"/>
    <property type="evidence" value="ECO:0007669"/>
    <property type="project" value="UniProtKB-KW"/>
</dbReference>
<name>A0A6M0H683_9CLOT</name>
<dbReference type="Pfam" id="PF00005">
    <property type="entry name" value="ABC_tran"/>
    <property type="match status" value="1"/>
</dbReference>
<dbReference type="InterPro" id="IPR003593">
    <property type="entry name" value="AAA+_ATPase"/>
</dbReference>
<dbReference type="PROSITE" id="PS00211">
    <property type="entry name" value="ABC_TRANSPORTER_1"/>
    <property type="match status" value="1"/>
</dbReference>
<comment type="similarity">
    <text evidence="1">Belongs to the ABC transporter superfamily.</text>
</comment>
<feature type="domain" description="ABC transporter" evidence="5">
    <location>
        <begin position="6"/>
        <end position="242"/>
    </location>
</feature>
<dbReference type="Proteomes" id="UP000481872">
    <property type="component" value="Unassembled WGS sequence"/>
</dbReference>
<dbReference type="AlphaFoldDB" id="A0A6M0H683"/>
<keyword evidence="7" id="KW-1185">Reference proteome</keyword>
<dbReference type="PANTHER" id="PTHR43335:SF4">
    <property type="entry name" value="ABC TRANSPORTER, ATP-BINDING PROTEIN"/>
    <property type="match status" value="1"/>
</dbReference>
<reference evidence="6 7" key="1">
    <citation type="submission" date="2020-02" db="EMBL/GenBank/DDBJ databases">
        <title>Genome assembly of a novel Clostridium senegalense strain.</title>
        <authorList>
            <person name="Gupta T.B."/>
            <person name="Jauregui R."/>
            <person name="Maclean P."/>
            <person name="Nawarathana A."/>
            <person name="Brightwell G."/>
        </authorList>
    </citation>
    <scope>NUCLEOTIDE SEQUENCE [LARGE SCALE GENOMIC DNA]</scope>
    <source>
        <strain evidence="6 7">AGRFS4</strain>
    </source>
</reference>
<protein>
    <submittedName>
        <fullName evidence="6">ATP-binding cassette domain-containing protein</fullName>
    </submittedName>
</protein>